<dbReference type="GO" id="GO:0003700">
    <property type="term" value="F:DNA-binding transcription factor activity"/>
    <property type="evidence" value="ECO:0007669"/>
    <property type="project" value="InterPro"/>
</dbReference>
<dbReference type="PROSITE" id="PS00041">
    <property type="entry name" value="HTH_ARAC_FAMILY_1"/>
    <property type="match status" value="1"/>
</dbReference>
<organism evidence="5 6">
    <name type="scientific">Clostridium thailandense</name>
    <dbReference type="NCBI Taxonomy" id="2794346"/>
    <lineage>
        <taxon>Bacteria</taxon>
        <taxon>Bacillati</taxon>
        <taxon>Bacillota</taxon>
        <taxon>Clostridia</taxon>
        <taxon>Eubacteriales</taxon>
        <taxon>Clostridiaceae</taxon>
        <taxon>Clostridium</taxon>
    </lineage>
</organism>
<comment type="caution">
    <text evidence="5">The sequence shown here is derived from an EMBL/GenBank/DDBJ whole genome shotgun (WGS) entry which is preliminary data.</text>
</comment>
<evidence type="ECO:0000256" key="2">
    <source>
        <dbReference type="ARBA" id="ARBA00023125"/>
    </source>
</evidence>
<evidence type="ECO:0000259" key="4">
    <source>
        <dbReference type="PROSITE" id="PS01124"/>
    </source>
</evidence>
<keyword evidence="2" id="KW-0238">DNA-binding</keyword>
<dbReference type="InterPro" id="IPR018060">
    <property type="entry name" value="HTH_AraC"/>
</dbReference>
<evidence type="ECO:0000313" key="6">
    <source>
        <dbReference type="Proteomes" id="UP000694308"/>
    </source>
</evidence>
<name>A0A949TWS8_9CLOT</name>
<dbReference type="EMBL" id="JAEEGC010000061">
    <property type="protein sequence ID" value="MBV7273953.1"/>
    <property type="molecule type" value="Genomic_DNA"/>
</dbReference>
<dbReference type="Proteomes" id="UP000694308">
    <property type="component" value="Unassembled WGS sequence"/>
</dbReference>
<dbReference type="AlphaFoldDB" id="A0A949TWS8"/>
<gene>
    <name evidence="5" type="ORF">I6U48_13680</name>
</gene>
<evidence type="ECO:0000256" key="3">
    <source>
        <dbReference type="ARBA" id="ARBA00023163"/>
    </source>
</evidence>
<dbReference type="SMART" id="SM00342">
    <property type="entry name" value="HTH_ARAC"/>
    <property type="match status" value="1"/>
</dbReference>
<dbReference type="Pfam" id="PF07883">
    <property type="entry name" value="Cupin_2"/>
    <property type="match status" value="1"/>
</dbReference>
<dbReference type="RefSeq" id="WP_218321019.1">
    <property type="nucleotide sequence ID" value="NZ_JAEEGC010000061.1"/>
</dbReference>
<keyword evidence="3" id="KW-0804">Transcription</keyword>
<dbReference type="InterPro" id="IPR018062">
    <property type="entry name" value="HTH_AraC-typ_CS"/>
</dbReference>
<dbReference type="GO" id="GO:0043565">
    <property type="term" value="F:sequence-specific DNA binding"/>
    <property type="evidence" value="ECO:0007669"/>
    <property type="project" value="InterPro"/>
</dbReference>
<protein>
    <submittedName>
        <fullName evidence="5">Helix-turn-helix transcriptional regulator</fullName>
    </submittedName>
</protein>
<feature type="domain" description="HTH araC/xylS-type" evidence="4">
    <location>
        <begin position="194"/>
        <end position="291"/>
    </location>
</feature>
<dbReference type="InterPro" id="IPR013096">
    <property type="entry name" value="Cupin_2"/>
</dbReference>
<accession>A0A949TWS8</accession>
<dbReference type="PROSITE" id="PS01124">
    <property type="entry name" value="HTH_ARAC_FAMILY_2"/>
    <property type="match status" value="1"/>
</dbReference>
<dbReference type="Pfam" id="PF12833">
    <property type="entry name" value="HTH_18"/>
    <property type="match status" value="1"/>
</dbReference>
<dbReference type="PANTHER" id="PTHR43280">
    <property type="entry name" value="ARAC-FAMILY TRANSCRIPTIONAL REGULATOR"/>
    <property type="match status" value="1"/>
</dbReference>
<evidence type="ECO:0000313" key="5">
    <source>
        <dbReference type="EMBL" id="MBV7273953.1"/>
    </source>
</evidence>
<proteinExistence type="predicted"/>
<sequence>MGKNNLPITEHICGKRIEDNFGMYSIFCKTGTYCSFGNEQISNQLHYHNSYELCVILSGYGKYIYNDKIYELAPGDLIIADPGVKHEIQGIASNKELLLIYFFINIKVNSISLTTSQNDKLINNFLCGHKPIVKHKEQLFAYLGFVADYNSISISKGSNYGTYQAIKNLILESLLCLSNHNSANASFTEQSTLEQALDYIDAKLHTKLSVESIAKYCCTSKRNLEYLFKNHLSKTIIGYINEKKIELACHYLSMYYSISDTSALIGISDCAQFSRLFKKYKGVSPKKYQEQYSSIDTILGRRL</sequence>
<keyword evidence="1" id="KW-0805">Transcription regulation</keyword>
<keyword evidence="6" id="KW-1185">Reference proteome</keyword>
<reference evidence="5" key="1">
    <citation type="submission" date="2020-12" db="EMBL/GenBank/DDBJ databases">
        <title>Clostridium thailandense sp. nov., a novel acetogenic bacterium isolated from peat land soil in Thailand.</title>
        <authorList>
            <person name="Chaikitkaew S."/>
            <person name="Birkeland N.K."/>
        </authorList>
    </citation>
    <scope>NUCLEOTIDE SEQUENCE</scope>
    <source>
        <strain evidence="5">PL3</strain>
    </source>
</reference>
<dbReference type="PANTHER" id="PTHR43280:SF2">
    <property type="entry name" value="HTH-TYPE TRANSCRIPTIONAL REGULATOR EXSA"/>
    <property type="match status" value="1"/>
</dbReference>
<evidence type="ECO:0000256" key="1">
    <source>
        <dbReference type="ARBA" id="ARBA00023015"/>
    </source>
</evidence>